<feature type="chain" id="PRO_5022940411" evidence="2">
    <location>
        <begin position="20"/>
        <end position="786"/>
    </location>
</feature>
<keyword evidence="2" id="KW-0732">Signal</keyword>
<dbReference type="RefSeq" id="WP_090486703.1">
    <property type="nucleotide sequence ID" value="NZ_BJVY01000007.1"/>
</dbReference>
<comment type="caution">
    <text evidence="3">The sequence shown here is derived from an EMBL/GenBank/DDBJ whole genome shotgun (WGS) entry which is preliminary data.</text>
</comment>
<evidence type="ECO:0000256" key="2">
    <source>
        <dbReference type="SAM" id="SignalP"/>
    </source>
</evidence>
<dbReference type="InterPro" id="IPR013783">
    <property type="entry name" value="Ig-like_fold"/>
</dbReference>
<proteinExistence type="predicted"/>
<dbReference type="AlphaFoldDB" id="A0A511H8U9"/>
<dbReference type="Proteomes" id="UP000198717">
    <property type="component" value="Unassembled WGS sequence"/>
</dbReference>
<dbReference type="Proteomes" id="UP000321224">
    <property type="component" value="Unassembled WGS sequence"/>
</dbReference>
<evidence type="ECO:0000313" key="3">
    <source>
        <dbReference type="EMBL" id="GEL69967.1"/>
    </source>
</evidence>
<feature type="region of interest" description="Disordered" evidence="1">
    <location>
        <begin position="630"/>
        <end position="658"/>
    </location>
</feature>
<keyword evidence="5" id="KW-1185">Reference proteome</keyword>
<dbReference type="Gene3D" id="2.60.40.10">
    <property type="entry name" value="Immunoglobulins"/>
    <property type="match status" value="1"/>
</dbReference>
<name>A0A511H8U9_9BACT</name>
<dbReference type="NCBIfam" id="NF047640">
    <property type="entry name" value="gliding_AgmC_N"/>
    <property type="match status" value="1"/>
</dbReference>
<dbReference type="NCBIfam" id="TIGR03382">
    <property type="entry name" value="GC_trans_RRR"/>
    <property type="match status" value="1"/>
</dbReference>
<feature type="region of interest" description="Disordered" evidence="1">
    <location>
        <begin position="403"/>
        <end position="426"/>
    </location>
</feature>
<evidence type="ECO:0000313" key="5">
    <source>
        <dbReference type="Proteomes" id="UP000198717"/>
    </source>
</evidence>
<evidence type="ECO:0000256" key="1">
    <source>
        <dbReference type="SAM" id="MobiDB-lite"/>
    </source>
</evidence>
<dbReference type="EMBL" id="FNAJ01000001">
    <property type="protein sequence ID" value="SDD51158.1"/>
    <property type="molecule type" value="Genomic_DNA"/>
</dbReference>
<dbReference type="InterPro" id="IPR017756">
    <property type="entry name" value="TM_Gly-Cys-Arg_CS"/>
</dbReference>
<evidence type="ECO:0000313" key="4">
    <source>
        <dbReference type="EMBL" id="SDD51158.1"/>
    </source>
</evidence>
<protein>
    <submittedName>
        <fullName evidence="4">Myxococcales GC_trans_RRR domain-containing protein</fullName>
    </submittedName>
</protein>
<reference evidence="4 5" key="1">
    <citation type="submission" date="2016-10" db="EMBL/GenBank/DDBJ databases">
        <authorList>
            <person name="Varghese N."/>
            <person name="Submissions S."/>
        </authorList>
    </citation>
    <scope>NUCLEOTIDE SEQUENCE [LARGE SCALE GENOMIC DNA]</scope>
    <source>
        <strain evidence="4 5">DSM 2260</strain>
    </source>
</reference>
<accession>A0A511H8U9</accession>
<gene>
    <name evidence="3" type="ORF">MVI01_17510</name>
    <name evidence="4" type="ORF">SAMN04488504_1011204</name>
</gene>
<organism evidence="3 6">
    <name type="scientific">Myxococcus virescens</name>
    <dbReference type="NCBI Taxonomy" id="83456"/>
    <lineage>
        <taxon>Bacteria</taxon>
        <taxon>Pseudomonadati</taxon>
        <taxon>Myxococcota</taxon>
        <taxon>Myxococcia</taxon>
        <taxon>Myxococcales</taxon>
        <taxon>Cystobacterineae</taxon>
        <taxon>Myxococcaceae</taxon>
        <taxon>Myxococcus</taxon>
    </lineage>
</organism>
<sequence>MRFVLSCLLVLLPASPALAELDSFGLGSGRDGALSVTTVGRVLNAATPLTDLVVVGAHDVPVQRVSGFTAGTLVLLHQSGGSEEAVVSSDGGTLALRRMGHWELARVEAVSESPPGLRFSAPLVHAYAAPGAQVVSVPEYTDVLVSAGASVVARPWDGRSGGILAFLATGSVTNQGLISAEGMGFRGGHFVNHADLLGCSDLDSPPEAGGAYKGEGLRMGRFGTASGRGSVAGEGGGGNCHNAGGGGGGNGGRGGVGGRTSEADMMRDVGGFGGAPAKYSLIDTFVFGSGGGAGEGNDDLGSSGGAGGGVVLIRARAFSGAGRFSADGLAASHTPGDDGAGGGGAGGVLILRAQDALSCGSAQAAGGNGGNVSYPGWVLGPGGGGGGGGVLLQGTTASCPRSVSGGAAGTLTPSDGGTHGAGTGSEGFAEEYHVAYRTPGTPSVSAPVSGAVGVPHRPRFEGRADPGVRVLVFVDGVERLQVSSGADGVFIAGIPPQQAPLDVGTRTVHVVTEAMGAYSAPSAPVSFSVAATLEDGGVVVEPILVIPQDGETVGTTPLFAGVAPNGPTVGIEVDNGAEVIIPVDGAGRFRYQWPAESPLAPGPHFVTVHSHNEAGISGPYSQPIRFESQVVSGEGDGGTSGQDAGTSQGDGGTQVPEDGWPVLVVPADGEVVDSTPLFAGAATAGATVVIEVDGVEVATVTADDTGAFRYQVPRERALSVGSHDVAAQEHLVTSSRVPARSRTTGFEVRGPAALDVGCGCGASPVGVVGSWVLLAGLAGLSRRRRG</sequence>
<feature type="signal peptide" evidence="2">
    <location>
        <begin position="1"/>
        <end position="19"/>
    </location>
</feature>
<evidence type="ECO:0000313" key="6">
    <source>
        <dbReference type="Proteomes" id="UP000321224"/>
    </source>
</evidence>
<reference evidence="3 6" key="2">
    <citation type="submission" date="2019-07" db="EMBL/GenBank/DDBJ databases">
        <title>Whole genome shotgun sequence of Myxococcus virescens NBRC 100334.</title>
        <authorList>
            <person name="Hosoyama A."/>
            <person name="Uohara A."/>
            <person name="Ohji S."/>
            <person name="Ichikawa N."/>
        </authorList>
    </citation>
    <scope>NUCLEOTIDE SEQUENCE [LARGE SCALE GENOMIC DNA]</scope>
    <source>
        <strain evidence="3 6">NBRC 100334</strain>
    </source>
</reference>
<dbReference type="InterPro" id="IPR058184">
    <property type="entry name" value="AgmC-like_N"/>
</dbReference>
<dbReference type="EMBL" id="BJVY01000007">
    <property type="protein sequence ID" value="GEL69967.1"/>
    <property type="molecule type" value="Genomic_DNA"/>
</dbReference>